<sequence length="132" mass="14898">MENRGAADHKQIHQSVQSSRTENRRKIQSNESVTRQEEEGQELKTQVPLQSQEISEKLQPDPTEQRSGDESGEGKTPIRLELSTSEEKEVEVAHNSISECSATLRDKHEQGFEDLASYKANSLSKTLHEIVL</sequence>
<feature type="compositionally biased region" description="Basic and acidic residues" evidence="1">
    <location>
        <begin position="54"/>
        <end position="78"/>
    </location>
</feature>
<evidence type="ECO:0000313" key="2">
    <source>
        <dbReference type="EMBL" id="MCD9644527.1"/>
    </source>
</evidence>
<dbReference type="EMBL" id="JACEIK010004183">
    <property type="protein sequence ID" value="MCD9644527.1"/>
    <property type="molecule type" value="Genomic_DNA"/>
</dbReference>
<feature type="region of interest" description="Disordered" evidence="1">
    <location>
        <begin position="1"/>
        <end position="91"/>
    </location>
</feature>
<name>A0ABS8VDY5_DATST</name>
<proteinExistence type="predicted"/>
<protein>
    <submittedName>
        <fullName evidence="2">Uncharacterized protein</fullName>
    </submittedName>
</protein>
<gene>
    <name evidence="2" type="ORF">HAX54_032785</name>
</gene>
<accession>A0ABS8VDY5</accession>
<feature type="compositionally biased region" description="Polar residues" evidence="1">
    <location>
        <begin position="43"/>
        <end position="53"/>
    </location>
</feature>
<dbReference type="Proteomes" id="UP000823775">
    <property type="component" value="Unassembled WGS sequence"/>
</dbReference>
<feature type="compositionally biased region" description="Basic and acidic residues" evidence="1">
    <location>
        <begin position="1"/>
        <end position="11"/>
    </location>
</feature>
<evidence type="ECO:0000256" key="1">
    <source>
        <dbReference type="SAM" id="MobiDB-lite"/>
    </source>
</evidence>
<feature type="non-terminal residue" evidence="2">
    <location>
        <position position="132"/>
    </location>
</feature>
<comment type="caution">
    <text evidence="2">The sequence shown here is derived from an EMBL/GenBank/DDBJ whole genome shotgun (WGS) entry which is preliminary data.</text>
</comment>
<organism evidence="2 3">
    <name type="scientific">Datura stramonium</name>
    <name type="common">Jimsonweed</name>
    <name type="synonym">Common thornapple</name>
    <dbReference type="NCBI Taxonomy" id="4076"/>
    <lineage>
        <taxon>Eukaryota</taxon>
        <taxon>Viridiplantae</taxon>
        <taxon>Streptophyta</taxon>
        <taxon>Embryophyta</taxon>
        <taxon>Tracheophyta</taxon>
        <taxon>Spermatophyta</taxon>
        <taxon>Magnoliopsida</taxon>
        <taxon>eudicotyledons</taxon>
        <taxon>Gunneridae</taxon>
        <taxon>Pentapetalae</taxon>
        <taxon>asterids</taxon>
        <taxon>lamiids</taxon>
        <taxon>Solanales</taxon>
        <taxon>Solanaceae</taxon>
        <taxon>Solanoideae</taxon>
        <taxon>Datureae</taxon>
        <taxon>Datura</taxon>
    </lineage>
</organism>
<reference evidence="2 3" key="1">
    <citation type="journal article" date="2021" name="BMC Genomics">
        <title>Datura genome reveals duplications of psychoactive alkaloid biosynthetic genes and high mutation rate following tissue culture.</title>
        <authorList>
            <person name="Rajewski A."/>
            <person name="Carter-House D."/>
            <person name="Stajich J."/>
            <person name="Litt A."/>
        </authorList>
    </citation>
    <scope>NUCLEOTIDE SEQUENCE [LARGE SCALE GENOMIC DNA]</scope>
    <source>
        <strain evidence="2">AR-01</strain>
    </source>
</reference>
<evidence type="ECO:0000313" key="3">
    <source>
        <dbReference type="Proteomes" id="UP000823775"/>
    </source>
</evidence>
<keyword evidence="3" id="KW-1185">Reference proteome</keyword>